<dbReference type="EMBL" id="CADCVJ010000112">
    <property type="protein sequence ID" value="CAA9473341.1"/>
    <property type="molecule type" value="Genomic_DNA"/>
</dbReference>
<dbReference type="InterPro" id="IPR002641">
    <property type="entry name" value="PNPLA_dom"/>
</dbReference>
<keyword evidence="2 4" id="KW-0442">Lipid degradation</keyword>
<dbReference type="GO" id="GO:0016787">
    <property type="term" value="F:hydrolase activity"/>
    <property type="evidence" value="ECO:0007669"/>
    <property type="project" value="UniProtKB-UniRule"/>
</dbReference>
<reference evidence="6" key="1">
    <citation type="submission" date="2020-02" db="EMBL/GenBank/DDBJ databases">
        <authorList>
            <person name="Meier V. D."/>
        </authorList>
    </citation>
    <scope>NUCLEOTIDE SEQUENCE</scope>
    <source>
        <strain evidence="6">AVDCRST_MAG38</strain>
    </source>
</reference>
<feature type="active site" description="Nucleophile" evidence="4">
    <location>
        <position position="47"/>
    </location>
</feature>
<sequence length="289" mass="31509">METSAPSGARRVALVIGSGSVKCAAALGAYRVLQRAGIEVSLLVGCSAGSLFASVIALGYDSETCAAMASRLWTREVTERADRLALLRAAFPRLFGFDANWGLRDDTRVMRRIREAYGDRTFADARVPLFITATDFETGDQVVLARGRLADAIRASVAIPFAFRPHRVDGRLLIDGFMSDPLPVGVAIKEGADVIVAVGFESPYQTRVTSAGRFAFQLSSIMTNNLLKASFAFHGLAHHSEVIPVIPQFEQRIRLFDTEKMPYIIEAGERAMAEQMPYLRRLLAPAPAS</sequence>
<evidence type="ECO:0000259" key="5">
    <source>
        <dbReference type="PROSITE" id="PS51635"/>
    </source>
</evidence>
<dbReference type="Gene3D" id="3.40.1090.10">
    <property type="entry name" value="Cytosolic phospholipase A2 catalytic domain"/>
    <property type="match status" value="2"/>
</dbReference>
<dbReference type="GO" id="GO:0016042">
    <property type="term" value="P:lipid catabolic process"/>
    <property type="evidence" value="ECO:0007669"/>
    <property type="project" value="UniProtKB-UniRule"/>
</dbReference>
<feature type="short sequence motif" description="GXSXG" evidence="4">
    <location>
        <begin position="45"/>
        <end position="49"/>
    </location>
</feature>
<proteinExistence type="predicted"/>
<evidence type="ECO:0000256" key="2">
    <source>
        <dbReference type="ARBA" id="ARBA00022963"/>
    </source>
</evidence>
<evidence type="ECO:0000256" key="1">
    <source>
        <dbReference type="ARBA" id="ARBA00022801"/>
    </source>
</evidence>
<evidence type="ECO:0000256" key="4">
    <source>
        <dbReference type="PROSITE-ProRule" id="PRU01161"/>
    </source>
</evidence>
<feature type="domain" description="PNPLA" evidence="5">
    <location>
        <begin position="14"/>
        <end position="188"/>
    </location>
</feature>
<accession>A0A6J4RGK8</accession>
<keyword evidence="3 4" id="KW-0443">Lipid metabolism</keyword>
<protein>
    <recommendedName>
        <fullName evidence="5">PNPLA domain-containing protein</fullName>
    </recommendedName>
</protein>
<dbReference type="PANTHER" id="PTHR14226">
    <property type="entry name" value="NEUROPATHY TARGET ESTERASE/SWISS CHEESE D.MELANOGASTER"/>
    <property type="match status" value="1"/>
</dbReference>
<dbReference type="InterPro" id="IPR016035">
    <property type="entry name" value="Acyl_Trfase/lysoPLipase"/>
</dbReference>
<feature type="active site" description="Proton acceptor" evidence="4">
    <location>
        <position position="175"/>
    </location>
</feature>
<dbReference type="AlphaFoldDB" id="A0A6J4RGK8"/>
<dbReference type="InterPro" id="IPR050301">
    <property type="entry name" value="NTE"/>
</dbReference>
<organism evidence="6">
    <name type="scientific">uncultured Solirubrobacteraceae bacterium</name>
    <dbReference type="NCBI Taxonomy" id="1162706"/>
    <lineage>
        <taxon>Bacteria</taxon>
        <taxon>Bacillati</taxon>
        <taxon>Actinomycetota</taxon>
        <taxon>Thermoleophilia</taxon>
        <taxon>Solirubrobacterales</taxon>
        <taxon>Solirubrobacteraceae</taxon>
        <taxon>environmental samples</taxon>
    </lineage>
</organism>
<gene>
    <name evidence="6" type="ORF">AVDCRST_MAG38-1471</name>
</gene>
<dbReference type="PROSITE" id="PS51635">
    <property type="entry name" value="PNPLA"/>
    <property type="match status" value="1"/>
</dbReference>
<keyword evidence="1 4" id="KW-0378">Hydrolase</keyword>
<evidence type="ECO:0000256" key="3">
    <source>
        <dbReference type="ARBA" id="ARBA00023098"/>
    </source>
</evidence>
<dbReference type="Pfam" id="PF01734">
    <property type="entry name" value="Patatin"/>
    <property type="match status" value="1"/>
</dbReference>
<comment type="caution">
    <text evidence="4">Lacks conserved residue(s) required for the propagation of feature annotation.</text>
</comment>
<evidence type="ECO:0000313" key="6">
    <source>
        <dbReference type="EMBL" id="CAA9473341.1"/>
    </source>
</evidence>
<name>A0A6J4RGK8_9ACTN</name>
<dbReference type="PANTHER" id="PTHR14226:SF29">
    <property type="entry name" value="NEUROPATHY TARGET ESTERASE SWS"/>
    <property type="match status" value="1"/>
</dbReference>
<dbReference type="SUPFAM" id="SSF52151">
    <property type="entry name" value="FabD/lysophospholipase-like"/>
    <property type="match status" value="1"/>
</dbReference>